<protein>
    <submittedName>
        <fullName evidence="2">Uncharacterized protein</fullName>
    </submittedName>
</protein>
<evidence type="ECO:0000313" key="2">
    <source>
        <dbReference type="EMBL" id="VVT49308.1"/>
    </source>
</evidence>
<dbReference type="OrthoDB" id="248320at2759"/>
<evidence type="ECO:0000313" key="3">
    <source>
        <dbReference type="Proteomes" id="UP000398389"/>
    </source>
</evidence>
<feature type="compositionally biased region" description="Basic and acidic residues" evidence="1">
    <location>
        <begin position="419"/>
        <end position="432"/>
    </location>
</feature>
<dbReference type="InterPro" id="IPR015943">
    <property type="entry name" value="WD40/YVTN_repeat-like_dom_sf"/>
</dbReference>
<feature type="region of interest" description="Disordered" evidence="1">
    <location>
        <begin position="410"/>
        <end position="440"/>
    </location>
</feature>
<keyword evidence="3" id="KW-1185">Reference proteome</keyword>
<gene>
    <name evidence="2" type="ORF">SAPINGB_P002206</name>
</gene>
<proteinExistence type="predicted"/>
<feature type="compositionally biased region" description="Basic and acidic residues" evidence="1">
    <location>
        <begin position="668"/>
        <end position="686"/>
    </location>
</feature>
<dbReference type="EMBL" id="CABVLU010000002">
    <property type="protein sequence ID" value="VVT49308.1"/>
    <property type="molecule type" value="Genomic_DNA"/>
</dbReference>
<feature type="compositionally biased region" description="Basic and acidic residues" evidence="1">
    <location>
        <begin position="796"/>
        <end position="812"/>
    </location>
</feature>
<feature type="region of interest" description="Disordered" evidence="1">
    <location>
        <begin position="462"/>
        <end position="609"/>
    </location>
</feature>
<feature type="compositionally biased region" description="Basic and acidic residues" evidence="1">
    <location>
        <begin position="724"/>
        <end position="734"/>
    </location>
</feature>
<evidence type="ECO:0000256" key="1">
    <source>
        <dbReference type="SAM" id="MobiDB-lite"/>
    </source>
</evidence>
<feature type="compositionally biased region" description="Polar residues" evidence="1">
    <location>
        <begin position="472"/>
        <end position="511"/>
    </location>
</feature>
<dbReference type="SUPFAM" id="SSF117289">
    <property type="entry name" value="Nucleoporin domain"/>
    <property type="match status" value="1"/>
</dbReference>
<feature type="compositionally biased region" description="Low complexity" evidence="1">
    <location>
        <begin position="640"/>
        <end position="649"/>
    </location>
</feature>
<feature type="compositionally biased region" description="Acidic residues" evidence="1">
    <location>
        <begin position="971"/>
        <end position="995"/>
    </location>
</feature>
<dbReference type="GeneID" id="43581025"/>
<accession>A0A5E8BKN4</accession>
<feature type="compositionally biased region" description="Polar residues" evidence="1">
    <location>
        <begin position="553"/>
        <end position="565"/>
    </location>
</feature>
<feature type="region of interest" description="Disordered" evidence="1">
    <location>
        <begin position="970"/>
        <end position="1000"/>
    </location>
</feature>
<dbReference type="Gene3D" id="2.130.10.10">
    <property type="entry name" value="YVTN repeat-like/Quinoprotein amine dehydrogenase"/>
    <property type="match status" value="1"/>
</dbReference>
<feature type="compositionally biased region" description="Polar residues" evidence="1">
    <location>
        <begin position="701"/>
        <end position="723"/>
    </location>
</feature>
<feature type="region of interest" description="Disordered" evidence="1">
    <location>
        <begin position="623"/>
        <end position="865"/>
    </location>
</feature>
<feature type="compositionally biased region" description="Basic and acidic residues" evidence="1">
    <location>
        <begin position="826"/>
        <end position="849"/>
    </location>
</feature>
<reference evidence="2 3" key="1">
    <citation type="submission" date="2019-09" db="EMBL/GenBank/DDBJ databases">
        <authorList>
            <person name="Brejova B."/>
        </authorList>
    </citation>
    <scope>NUCLEOTIDE SEQUENCE [LARGE SCALE GENOMIC DNA]</scope>
</reference>
<dbReference type="AlphaFoldDB" id="A0A5E8BKN4"/>
<dbReference type="Proteomes" id="UP000398389">
    <property type="component" value="Unassembled WGS sequence"/>
</dbReference>
<feature type="compositionally biased region" description="Low complexity" evidence="1">
    <location>
        <begin position="566"/>
        <end position="586"/>
    </location>
</feature>
<sequence>MSEPVNKLPSNFSEDWSFKPEFKSGPKDLLHLNSFANVPSLPVNLLDIANITGFVVAAANSTIHLFDKSTIYSDPIEPISTVTTSSTVTNVSFTADETSILVTTVEKEVLLFSFNKTGLGEAKNLDNTIAEALGIYPQPKNPKKFALLLANGLVVLGDINGSLSYTPLNDSSTQTATAFSWTPGNHSYFIAGPSELIQFKDSKKLRSFTYPPLQDQKVISINAVDENLVQVVFTGSNEVSVFLVKINDDGFTWESAEVGNCYGDFERTPCWYGVVMRNWISDQAFALNHPNKASKYVFIVASAQSADVEIFNENEVLCAEEDYQKAALDFCDDGELSPLGVALDFSSTKKIEDAYAGMEESYEPLPILWLLDNRGMIYLWHIVNKPAIVEKAMSLNGLLQSYKKEFYIEPGTESNEPFEQAKNEKPEEESKHIQLPNDLSFKKEVPSIEDDLNKDELLKSATSPLHDKEPEPSSSSVDKFSTPTLTPSAFANPTLFNNTSGTSSIGSINQTPISSSPFVSKSPVEPPVEPTPEVVYGTAISTSSPFQKPKIGSDTSGKGTETLQKLSSSSPSNPFSLSNNLPVSNPFQSPSFTDAIKPSIPSTSNDKVVGSLDLSGLAASISGIQSNSHFDDSDDDISSEESSINSSFDSEIDQPKSLTSKWGNIGVKSDERPLETNFTKKENAKDEESEALFETPHLNDFTVSSELNEGSSEKGSPLFQDSDQINKDDLDRVSEMSSFCEVNEPGSSSEKSDSVEPNPESESEFKFSTNSETVDSKRIAKSSVETENIENIENPHISEKTETPVEFEKTENFEEIQPSELDDKSEDVKSKEPEKTEPEEPKEPPKLFTEKSVGPSMPPSPELPPVVTVDAELQTEEPQPDVDVSDCCFDSDDSDDLDTDDDLIAPINLDLLPIYISLDGLQDIVPSLKSVSSYEEAEILGIFNQINYQLRILAVNSKRLDGYIDSNRTEDFEEDYEEDSENYSESESETTDESGLENSLEKKKIWPDPSEWTLEQSRYLVDATKDAIYAVRQVSIYQDINIKDLLQDTQETGRRVFSVGLELQSHVQTECVISQGRALPLHASEMQRKLRLAVQELKTSLNKVESSIVGMKASGGYGQVSASNLRQQLNVVARCARDRAATVARLVEWYYNHGQEKEEYGDGRSQLAIAPAEAVNAEMLMLQNRQTAPGEEGAGALRVLRHALTGSRLDALSRLGTTADVIGVQRRMASRLALSNVLQARSVDSLYNKRPQEVRGLCL</sequence>
<name>A0A5E8BKN4_9ASCO</name>
<organism evidence="2 3">
    <name type="scientific">Magnusiomyces paraingens</name>
    <dbReference type="NCBI Taxonomy" id="2606893"/>
    <lineage>
        <taxon>Eukaryota</taxon>
        <taxon>Fungi</taxon>
        <taxon>Dikarya</taxon>
        <taxon>Ascomycota</taxon>
        <taxon>Saccharomycotina</taxon>
        <taxon>Dipodascomycetes</taxon>
        <taxon>Dipodascales</taxon>
        <taxon>Dipodascaceae</taxon>
        <taxon>Magnusiomyces</taxon>
    </lineage>
</organism>
<feature type="compositionally biased region" description="Low complexity" evidence="1">
    <location>
        <begin position="512"/>
        <end position="523"/>
    </location>
</feature>
<dbReference type="RefSeq" id="XP_031852816.1">
    <property type="nucleotide sequence ID" value="XM_031996925.1"/>
</dbReference>